<sequence>MELSENANEILVARYLWDNEKCWGDLVTRVCTEVAKNERSDQEKWFEEFKSIMLPMNFIPAGRILRNIGKLKPSTSNCNFLPIEDNIESIFDTLKHYGIISSYGGGSGMNFSSLRPKGTPLITKGGNSSGMISFMEMFNFCGKYIETGGQRRSAAIGLCDVSHPEIFDFIKAKSVEGRLDQFNISIIVNKEFLNAVEADDTWELKFAGKVYEVVKARELWSTILTNMLEHAEPGLINWTNLKKNNSYFFAEIAGVNPCGEIGLENWGVCNLGAIVLPKLLVNKNVNRKLLSKVIRTAIRFMDNIIDIAYYPIPQQDQVVKNARRIGLGTMGFADYLFMKQIRYGSEQCLDEINRLYSFIRNETYIASSDLAKEKGAFPKYDKLAFSNASFVKKLPANIRLLIKEQTIRNTTLLSAQPTGTTALLADVVGGIEPLPFKGYRRVDGVGERVYISPFAAENYDADWFVDSCDLRPEEHLEVQVTLQKYIDSAVSKTIILPNEATVDDLSKFLLEFIYDLKGITIYRDGSRNKQVYYRLTRDEIKGYLKDSKVSSTLQEEDVQCVRGTCEV</sequence>
<dbReference type="SUPFAM" id="SSF51998">
    <property type="entry name" value="PFL-like glycyl radical enzymes"/>
    <property type="match status" value="1"/>
</dbReference>
<evidence type="ECO:0000256" key="6">
    <source>
        <dbReference type="ARBA" id="ARBA00023002"/>
    </source>
</evidence>
<keyword evidence="7" id="KW-1015">Disulfide bond</keyword>
<organism evidence="12">
    <name type="scientific">viral metagenome</name>
    <dbReference type="NCBI Taxonomy" id="1070528"/>
    <lineage>
        <taxon>unclassified sequences</taxon>
        <taxon>metagenomes</taxon>
        <taxon>organismal metagenomes</taxon>
    </lineage>
</organism>
<dbReference type="PANTHER" id="PTHR43371">
    <property type="entry name" value="VITAMIN B12-DEPENDENT RIBONUCLEOTIDE REDUCTASE"/>
    <property type="match status" value="1"/>
</dbReference>
<evidence type="ECO:0000256" key="1">
    <source>
        <dbReference type="ARBA" id="ARBA00001922"/>
    </source>
</evidence>
<comment type="catalytic activity">
    <reaction evidence="9">
        <text>a 2'-deoxyribonucleoside 5'-diphosphate + [thioredoxin]-disulfide + H2O = a ribonucleoside 5'-diphosphate + [thioredoxin]-dithiol</text>
        <dbReference type="Rhea" id="RHEA:23252"/>
        <dbReference type="Rhea" id="RHEA-COMP:10698"/>
        <dbReference type="Rhea" id="RHEA-COMP:10700"/>
        <dbReference type="ChEBI" id="CHEBI:15377"/>
        <dbReference type="ChEBI" id="CHEBI:29950"/>
        <dbReference type="ChEBI" id="CHEBI:50058"/>
        <dbReference type="ChEBI" id="CHEBI:57930"/>
        <dbReference type="ChEBI" id="CHEBI:73316"/>
        <dbReference type="EC" id="1.17.4.1"/>
    </reaction>
</comment>
<dbReference type="EMBL" id="MT142701">
    <property type="protein sequence ID" value="QJA87374.1"/>
    <property type="molecule type" value="Genomic_DNA"/>
</dbReference>
<dbReference type="GO" id="GO:0009263">
    <property type="term" value="P:deoxyribonucleotide biosynthetic process"/>
    <property type="evidence" value="ECO:0007669"/>
    <property type="project" value="InterPro"/>
</dbReference>
<keyword evidence="5" id="KW-0547">Nucleotide-binding</keyword>
<evidence type="ECO:0000259" key="10">
    <source>
        <dbReference type="Pfam" id="PF00317"/>
    </source>
</evidence>
<evidence type="ECO:0000256" key="5">
    <source>
        <dbReference type="ARBA" id="ARBA00022741"/>
    </source>
</evidence>
<evidence type="ECO:0000256" key="3">
    <source>
        <dbReference type="ARBA" id="ARBA00012274"/>
    </source>
</evidence>
<protein>
    <recommendedName>
        <fullName evidence="3">ribonucleoside-diphosphate reductase</fullName>
        <ecNumber evidence="3">1.17.4.1</ecNumber>
    </recommendedName>
</protein>
<keyword evidence="4" id="KW-0846">Cobalamin</keyword>
<keyword evidence="8" id="KW-0170">Cobalt</keyword>
<dbReference type="Gene3D" id="3.20.70.20">
    <property type="match status" value="1"/>
</dbReference>
<gene>
    <name evidence="13" type="ORF">MM415B03006_0004</name>
    <name evidence="12" type="ORF">TM448A01921_0013</name>
</gene>
<dbReference type="PANTHER" id="PTHR43371:SF1">
    <property type="entry name" value="RIBONUCLEOSIDE-DIPHOSPHATE REDUCTASE"/>
    <property type="match status" value="1"/>
</dbReference>
<dbReference type="AlphaFoldDB" id="A0A6H1ZU40"/>
<dbReference type="InterPro" id="IPR050862">
    <property type="entry name" value="RdRp_reductase_class-2"/>
</dbReference>
<dbReference type="EMBL" id="MT144225">
    <property type="protein sequence ID" value="QJA50931.1"/>
    <property type="molecule type" value="Genomic_DNA"/>
</dbReference>
<dbReference type="Pfam" id="PF00317">
    <property type="entry name" value="Ribonuc_red_lgN"/>
    <property type="match status" value="1"/>
</dbReference>
<keyword evidence="6" id="KW-0560">Oxidoreductase</keyword>
<name>A0A6H1ZU40_9ZZZZ</name>
<evidence type="ECO:0000256" key="9">
    <source>
        <dbReference type="ARBA" id="ARBA00047754"/>
    </source>
</evidence>
<evidence type="ECO:0000313" key="13">
    <source>
        <dbReference type="EMBL" id="QJA87374.1"/>
    </source>
</evidence>
<evidence type="ECO:0000256" key="4">
    <source>
        <dbReference type="ARBA" id="ARBA00022628"/>
    </source>
</evidence>
<dbReference type="InterPro" id="IPR013344">
    <property type="entry name" value="RNR_NrdJ/NrdZ"/>
</dbReference>
<comment type="cofactor">
    <cofactor evidence="1">
        <name>adenosylcob(III)alamin</name>
        <dbReference type="ChEBI" id="CHEBI:18408"/>
    </cofactor>
</comment>
<feature type="domain" description="Ribonucleotide reductase large subunit C-terminal" evidence="11">
    <location>
        <begin position="76"/>
        <end position="522"/>
    </location>
</feature>
<dbReference type="GO" id="GO:0031419">
    <property type="term" value="F:cobalamin binding"/>
    <property type="evidence" value="ECO:0007669"/>
    <property type="project" value="UniProtKB-KW"/>
</dbReference>
<evidence type="ECO:0000256" key="8">
    <source>
        <dbReference type="ARBA" id="ARBA00023285"/>
    </source>
</evidence>
<proteinExistence type="inferred from homology"/>
<evidence type="ECO:0000256" key="2">
    <source>
        <dbReference type="ARBA" id="ARBA00007405"/>
    </source>
</evidence>
<evidence type="ECO:0000313" key="12">
    <source>
        <dbReference type="EMBL" id="QJA50931.1"/>
    </source>
</evidence>
<dbReference type="CDD" id="cd02888">
    <property type="entry name" value="RNR_II_dimer"/>
    <property type="match status" value="1"/>
</dbReference>
<dbReference type="EC" id="1.17.4.1" evidence="3"/>
<evidence type="ECO:0000259" key="11">
    <source>
        <dbReference type="Pfam" id="PF02867"/>
    </source>
</evidence>
<dbReference type="InterPro" id="IPR013509">
    <property type="entry name" value="RNR_lsu_N"/>
</dbReference>
<dbReference type="InterPro" id="IPR000788">
    <property type="entry name" value="RNR_lg_C"/>
</dbReference>
<dbReference type="GO" id="GO:0004748">
    <property type="term" value="F:ribonucleoside-diphosphate reductase activity, thioredoxin disulfide as acceptor"/>
    <property type="evidence" value="ECO:0007669"/>
    <property type="project" value="UniProtKB-EC"/>
</dbReference>
<reference evidence="12" key="1">
    <citation type="submission" date="2020-03" db="EMBL/GenBank/DDBJ databases">
        <title>The deep terrestrial virosphere.</title>
        <authorList>
            <person name="Holmfeldt K."/>
            <person name="Nilsson E."/>
            <person name="Simone D."/>
            <person name="Lopez-Fernandez M."/>
            <person name="Wu X."/>
            <person name="de Brujin I."/>
            <person name="Lundin D."/>
            <person name="Andersson A."/>
            <person name="Bertilsson S."/>
            <person name="Dopson M."/>
        </authorList>
    </citation>
    <scope>NUCLEOTIDE SEQUENCE</scope>
    <source>
        <strain evidence="13">MM415B03006</strain>
        <strain evidence="12">TM448A01921</strain>
    </source>
</reference>
<dbReference type="GO" id="GO:0005524">
    <property type="term" value="F:ATP binding"/>
    <property type="evidence" value="ECO:0007669"/>
    <property type="project" value="InterPro"/>
</dbReference>
<evidence type="ECO:0000256" key="7">
    <source>
        <dbReference type="ARBA" id="ARBA00023157"/>
    </source>
</evidence>
<comment type="similarity">
    <text evidence="2">Belongs to the ribonucleoside diphosphate reductase class-2 family.</text>
</comment>
<accession>A0A6H1ZU40</accession>
<dbReference type="Pfam" id="PF02867">
    <property type="entry name" value="Ribonuc_red_lgC"/>
    <property type="match status" value="1"/>
</dbReference>
<dbReference type="PRINTS" id="PR01183">
    <property type="entry name" value="RIBORDTASEM1"/>
</dbReference>
<feature type="domain" description="Ribonucleotide reductase large subunit N-terminal" evidence="10">
    <location>
        <begin position="1"/>
        <end position="70"/>
    </location>
</feature>